<dbReference type="SUPFAM" id="SSF52799">
    <property type="entry name" value="(Phosphotyrosine protein) phosphatases II"/>
    <property type="match status" value="1"/>
</dbReference>
<dbReference type="Gene3D" id="3.90.190.10">
    <property type="entry name" value="Protein tyrosine phosphatase superfamily"/>
    <property type="match status" value="1"/>
</dbReference>
<gene>
    <name evidence="4" type="ORF">CK501_08895</name>
</gene>
<name>A0A2A2F7G0_9GAMM</name>
<protein>
    <recommendedName>
        <fullName evidence="3">DSP-PTPase phosphatase fused to NAD+ Kinase domain-containing protein</fullName>
    </recommendedName>
</protein>
<dbReference type="PROSITE" id="PS51257">
    <property type="entry name" value="PROKAR_LIPOPROTEIN"/>
    <property type="match status" value="1"/>
</dbReference>
<dbReference type="InterPro" id="IPR055214">
    <property type="entry name" value="PTP-NADK"/>
</dbReference>
<evidence type="ECO:0000256" key="2">
    <source>
        <dbReference type="SAM" id="SignalP"/>
    </source>
</evidence>
<feature type="chain" id="PRO_5012991180" description="DSP-PTPase phosphatase fused to NAD+ Kinase domain-containing protein" evidence="2">
    <location>
        <begin position="24"/>
        <end position="212"/>
    </location>
</feature>
<feature type="signal peptide" evidence="2">
    <location>
        <begin position="1"/>
        <end position="23"/>
    </location>
</feature>
<dbReference type="AlphaFoldDB" id="A0A2A2F7G0"/>
<dbReference type="Proteomes" id="UP000218896">
    <property type="component" value="Unassembled WGS sequence"/>
</dbReference>
<dbReference type="InterPro" id="IPR029021">
    <property type="entry name" value="Prot-tyrosine_phosphatase-like"/>
</dbReference>
<feature type="region of interest" description="Disordered" evidence="1">
    <location>
        <begin position="191"/>
        <end position="212"/>
    </location>
</feature>
<evidence type="ECO:0000313" key="4">
    <source>
        <dbReference type="EMBL" id="PAU80542.1"/>
    </source>
</evidence>
<sequence>MIRNRVMKAALPVGLVLSLSLGATGCAHFQADEAESHQASVTEKAAQRGLPFDISRDIDLAPYGDEMTQAVGNYNRPAPFIGTGGQLGDGALEELKGMGFTTVVSLLKPEEGLEAEREAAHEAGLNFFSISISSKAPTEEQVEEFARIVSTTGNYPVLVHCASSNRVGAMWALYRHQMGVPAEIALEEGKAAGLKTSREPAVRERLGLEESQ</sequence>
<keyword evidence="2" id="KW-0732">Signal</keyword>
<feature type="compositionally biased region" description="Basic and acidic residues" evidence="1">
    <location>
        <begin position="196"/>
        <end position="212"/>
    </location>
</feature>
<reference evidence="4 5" key="1">
    <citation type="submission" date="2017-08" db="EMBL/GenBank/DDBJ databases">
        <title>Halovibrio sewagensis sp. nov., isolated from wastewater of high salinity.</title>
        <authorList>
            <person name="Dong X."/>
            <person name="Zhang G."/>
        </authorList>
    </citation>
    <scope>NUCLEOTIDE SEQUENCE [LARGE SCALE GENOMIC DNA]</scope>
    <source>
        <strain evidence="4 5">YL5-2</strain>
    </source>
</reference>
<comment type="caution">
    <text evidence="4">The sequence shown here is derived from an EMBL/GenBank/DDBJ whole genome shotgun (WGS) entry which is preliminary data.</text>
</comment>
<dbReference type="EMBL" id="NSKD01000003">
    <property type="protein sequence ID" value="PAU80542.1"/>
    <property type="molecule type" value="Genomic_DNA"/>
</dbReference>
<dbReference type="Pfam" id="PF22741">
    <property type="entry name" value="PTP-NADK"/>
    <property type="match status" value="1"/>
</dbReference>
<evidence type="ECO:0000256" key="1">
    <source>
        <dbReference type="SAM" id="MobiDB-lite"/>
    </source>
</evidence>
<proteinExistence type="predicted"/>
<organism evidence="4 5">
    <name type="scientific">Halovibrio salipaludis</name>
    <dbReference type="NCBI Taxonomy" id="2032626"/>
    <lineage>
        <taxon>Bacteria</taxon>
        <taxon>Pseudomonadati</taxon>
        <taxon>Pseudomonadota</taxon>
        <taxon>Gammaproteobacteria</taxon>
        <taxon>Oceanospirillales</taxon>
        <taxon>Halomonadaceae</taxon>
        <taxon>Halovibrio</taxon>
    </lineage>
</organism>
<accession>A0A2A2F7G0</accession>
<keyword evidence="5" id="KW-1185">Reference proteome</keyword>
<feature type="domain" description="DSP-PTPase phosphatase fused to NAD+ Kinase" evidence="3">
    <location>
        <begin position="83"/>
        <end position="182"/>
    </location>
</feature>
<evidence type="ECO:0000259" key="3">
    <source>
        <dbReference type="Pfam" id="PF22741"/>
    </source>
</evidence>
<evidence type="ECO:0000313" key="5">
    <source>
        <dbReference type="Proteomes" id="UP000218896"/>
    </source>
</evidence>